<keyword evidence="1" id="KW-0812">Transmembrane</keyword>
<sequence length="113" mass="12795">MERKKIYTFADFMGGVFVIIGIIGFITIVASFDYEGYNDLEDSIYLLDEEEVQLEMMKDDLMSTWVVGIGTLLINVAIGVVLMTMGKIVRLLQEIRGPLQTSEPEHKELTETN</sequence>
<dbReference type="AlphaFoldDB" id="A0A2K9ITK7"/>
<organism evidence="2 3">
    <name type="scientific">Virgibacillus dokdonensis</name>
    <dbReference type="NCBI Taxonomy" id="302167"/>
    <lineage>
        <taxon>Bacteria</taxon>
        <taxon>Bacillati</taxon>
        <taxon>Bacillota</taxon>
        <taxon>Bacilli</taxon>
        <taxon>Bacillales</taxon>
        <taxon>Bacillaceae</taxon>
        <taxon>Virgibacillus</taxon>
    </lineage>
</organism>
<feature type="transmembrane region" description="Helical" evidence="1">
    <location>
        <begin position="12"/>
        <end position="32"/>
    </location>
</feature>
<protein>
    <submittedName>
        <fullName evidence="2">Uncharacterized protein</fullName>
    </submittedName>
</protein>
<gene>
    <name evidence="2" type="ORF">A21D_00012</name>
</gene>
<evidence type="ECO:0000313" key="3">
    <source>
        <dbReference type="Proteomes" id="UP000234237"/>
    </source>
</evidence>
<name>A0A2K9ITK7_9BACI</name>
<feature type="transmembrane region" description="Helical" evidence="1">
    <location>
        <begin position="65"/>
        <end position="86"/>
    </location>
</feature>
<keyword evidence="1" id="KW-0472">Membrane</keyword>
<dbReference type="EMBL" id="CP018622">
    <property type="protein sequence ID" value="AUJ23128.1"/>
    <property type="molecule type" value="Genomic_DNA"/>
</dbReference>
<dbReference type="Proteomes" id="UP000234237">
    <property type="component" value="Chromosome"/>
</dbReference>
<keyword evidence="1" id="KW-1133">Transmembrane helix</keyword>
<proteinExistence type="predicted"/>
<evidence type="ECO:0000256" key="1">
    <source>
        <dbReference type="SAM" id="Phobius"/>
    </source>
</evidence>
<reference evidence="3" key="1">
    <citation type="submission" date="2016-11" db="EMBL/GenBank/DDBJ databases">
        <title>Complete genome sequence of Virgibacillus pantothenticus 21D, a halophilic bacterium isolated from the deep hypersaline anoxic basin Discovery in the Mediterranean Sea.</title>
        <authorList>
            <person name="Zeaiter Z."/>
            <person name="Booth J.M."/>
            <person name="Prosdocimi E.M."/>
            <person name="Mapelli F."/>
            <person name="Fusi M."/>
            <person name="Daffonchio D."/>
            <person name="Borin S."/>
            <person name="Crotti E."/>
        </authorList>
    </citation>
    <scope>NUCLEOTIDE SEQUENCE [LARGE SCALE GENOMIC DNA]</scope>
    <source>
        <strain evidence="3">21D</strain>
    </source>
</reference>
<dbReference type="RefSeq" id="WP_077704982.1">
    <property type="nucleotide sequence ID" value="NZ_CP018622.1"/>
</dbReference>
<dbReference type="STRING" id="302167.GCA_900166595_02857"/>
<accession>A0A2K9ITK7</accession>
<dbReference type="KEGG" id="vpn:A21D_00012"/>
<evidence type="ECO:0000313" key="2">
    <source>
        <dbReference type="EMBL" id="AUJ23128.1"/>
    </source>
</evidence>